<dbReference type="PANTHER" id="PTHR46769:SF2">
    <property type="entry name" value="FIBROCYSTIN-L ISOFORM 2 PRECURSOR-RELATED"/>
    <property type="match status" value="1"/>
</dbReference>
<evidence type="ECO:0000256" key="1">
    <source>
        <dbReference type="ARBA" id="ARBA00022729"/>
    </source>
</evidence>
<reference evidence="2" key="1">
    <citation type="submission" date="2019-05" db="EMBL/GenBank/DDBJ databases">
        <title>Annotation for the trematode Fasciolopsis buski.</title>
        <authorList>
            <person name="Choi Y.-J."/>
        </authorList>
    </citation>
    <scope>NUCLEOTIDE SEQUENCE</scope>
    <source>
        <strain evidence="2">HT</strain>
        <tissue evidence="2">Whole worm</tissue>
    </source>
</reference>
<comment type="caution">
    <text evidence="2">The sequence shown here is derived from an EMBL/GenBank/DDBJ whole genome shotgun (WGS) entry which is preliminary data.</text>
</comment>
<dbReference type="Proteomes" id="UP000728185">
    <property type="component" value="Unassembled WGS sequence"/>
</dbReference>
<keyword evidence="3" id="KW-1185">Reference proteome</keyword>
<evidence type="ECO:0000313" key="3">
    <source>
        <dbReference type="Proteomes" id="UP000728185"/>
    </source>
</evidence>
<dbReference type="InterPro" id="IPR052387">
    <property type="entry name" value="Fibrocystin"/>
</dbReference>
<organism evidence="2 3">
    <name type="scientific">Fasciolopsis buskii</name>
    <dbReference type="NCBI Taxonomy" id="27845"/>
    <lineage>
        <taxon>Eukaryota</taxon>
        <taxon>Metazoa</taxon>
        <taxon>Spiralia</taxon>
        <taxon>Lophotrochozoa</taxon>
        <taxon>Platyhelminthes</taxon>
        <taxon>Trematoda</taxon>
        <taxon>Digenea</taxon>
        <taxon>Plagiorchiida</taxon>
        <taxon>Echinostomata</taxon>
        <taxon>Echinostomatoidea</taxon>
        <taxon>Fasciolidae</taxon>
        <taxon>Fasciolopsis</taxon>
    </lineage>
</organism>
<evidence type="ECO:0000313" key="2">
    <source>
        <dbReference type="EMBL" id="KAA0193121.1"/>
    </source>
</evidence>
<dbReference type="AlphaFoldDB" id="A0A8E0VK56"/>
<dbReference type="OrthoDB" id="120976at2759"/>
<sequence length="229" mass="25027">MPSIGHLPTFIDTTVAKYGSNCPGYMDVFWRTDPANEDGIQPAYFKGITTVDLNPKYIVHYGRPKLSRFNYRATLGTDDICSYPSSLLPIISSGVIRDSSCQYMSKMQAYKCGTGLNHRILLIDSLDADRIIRRIAPFAFATDGLEIPSSQIRVLAVVSNESTGTRRCRAIAAGINVSLEISELPVAMIEPVSTTEPAIDTPKELQPSSMETVYVALINSVQKNTLSAG</sequence>
<protein>
    <submittedName>
        <fullName evidence="2">Uncharacterized protein</fullName>
    </submittedName>
</protein>
<gene>
    <name evidence="2" type="ORF">FBUS_03579</name>
</gene>
<dbReference type="EMBL" id="LUCM01005245">
    <property type="protein sequence ID" value="KAA0193121.1"/>
    <property type="molecule type" value="Genomic_DNA"/>
</dbReference>
<name>A0A8E0VK56_9TREM</name>
<proteinExistence type="predicted"/>
<accession>A0A8E0VK56</accession>
<keyword evidence="1" id="KW-0732">Signal</keyword>
<dbReference type="PANTHER" id="PTHR46769">
    <property type="entry name" value="POLYCYSTIC KIDNEY AND HEPATIC DISEASE 1 (AUTOSOMAL RECESSIVE)-LIKE 1"/>
    <property type="match status" value="1"/>
</dbReference>